<evidence type="ECO:0000256" key="1">
    <source>
        <dbReference type="SAM" id="MobiDB-lite"/>
    </source>
</evidence>
<feature type="region of interest" description="Disordered" evidence="1">
    <location>
        <begin position="41"/>
        <end position="91"/>
    </location>
</feature>
<evidence type="ECO:0000313" key="2">
    <source>
        <dbReference type="EMBL" id="KAK1136749.1"/>
    </source>
</evidence>
<dbReference type="Proteomes" id="UP001177670">
    <property type="component" value="Unassembled WGS sequence"/>
</dbReference>
<sequence length="109" mass="12278">MQRGCIENLISLRQTEKYARPGWLAGRELAIPVLPQTPDKFRIHRVRRPPTDSTEKKNDPEGGKALAPWKEPGNSLSPVASRNKTLPNEDDNAAANIFRVHCRHLSSEK</sequence>
<name>A0AA40GG48_9HYME</name>
<comment type="caution">
    <text evidence="2">The sequence shown here is derived from an EMBL/GenBank/DDBJ whole genome shotgun (WGS) entry which is preliminary data.</text>
</comment>
<evidence type="ECO:0000313" key="3">
    <source>
        <dbReference type="Proteomes" id="UP001177670"/>
    </source>
</evidence>
<gene>
    <name evidence="2" type="ORF">K0M31_001287</name>
</gene>
<dbReference type="EMBL" id="JAHYIQ010000001">
    <property type="protein sequence ID" value="KAK1136749.1"/>
    <property type="molecule type" value="Genomic_DNA"/>
</dbReference>
<proteinExistence type="predicted"/>
<protein>
    <submittedName>
        <fullName evidence="2">Uncharacterized protein</fullName>
    </submittedName>
</protein>
<organism evidence="2 3">
    <name type="scientific">Melipona bicolor</name>
    <dbReference type="NCBI Taxonomy" id="60889"/>
    <lineage>
        <taxon>Eukaryota</taxon>
        <taxon>Metazoa</taxon>
        <taxon>Ecdysozoa</taxon>
        <taxon>Arthropoda</taxon>
        <taxon>Hexapoda</taxon>
        <taxon>Insecta</taxon>
        <taxon>Pterygota</taxon>
        <taxon>Neoptera</taxon>
        <taxon>Endopterygota</taxon>
        <taxon>Hymenoptera</taxon>
        <taxon>Apocrita</taxon>
        <taxon>Aculeata</taxon>
        <taxon>Apoidea</taxon>
        <taxon>Anthophila</taxon>
        <taxon>Apidae</taxon>
        <taxon>Melipona</taxon>
    </lineage>
</organism>
<accession>A0AA40GG48</accession>
<dbReference type="AlphaFoldDB" id="A0AA40GG48"/>
<keyword evidence="3" id="KW-1185">Reference proteome</keyword>
<feature type="compositionally biased region" description="Basic and acidic residues" evidence="1">
    <location>
        <begin position="49"/>
        <end position="62"/>
    </location>
</feature>
<reference evidence="2" key="1">
    <citation type="submission" date="2021-10" db="EMBL/GenBank/DDBJ databases">
        <title>Melipona bicolor Genome sequencing and assembly.</title>
        <authorList>
            <person name="Araujo N.S."/>
            <person name="Arias M.C."/>
        </authorList>
    </citation>
    <scope>NUCLEOTIDE SEQUENCE</scope>
    <source>
        <strain evidence="2">USP_2M_L1-L4_2017</strain>
        <tissue evidence="2">Whole body</tissue>
    </source>
</reference>
<feature type="compositionally biased region" description="Polar residues" evidence="1">
    <location>
        <begin position="74"/>
        <end position="86"/>
    </location>
</feature>